<dbReference type="SUPFAM" id="SSF50022">
    <property type="entry name" value="ISP domain"/>
    <property type="match status" value="1"/>
</dbReference>
<dbReference type="InterPro" id="IPR016156">
    <property type="entry name" value="FAD/NAD-linked_Rdtase_dimer_sf"/>
</dbReference>
<gene>
    <name evidence="10" type="ORF">HU668_03235</name>
</gene>
<dbReference type="PRINTS" id="PR00411">
    <property type="entry name" value="PNDRDTASEI"/>
</dbReference>
<dbReference type="PRINTS" id="PR00368">
    <property type="entry name" value="FADPNR"/>
</dbReference>
<proteinExistence type="predicted"/>
<dbReference type="InterPro" id="IPR017941">
    <property type="entry name" value="Rieske_2Fe-2S"/>
</dbReference>
<feature type="domain" description="Rieske" evidence="9">
    <location>
        <begin position="4"/>
        <end position="99"/>
    </location>
</feature>
<evidence type="ECO:0000256" key="7">
    <source>
        <dbReference type="ARBA" id="ARBA00023004"/>
    </source>
</evidence>
<comment type="cofactor">
    <cofactor evidence="1">
        <name>FAD</name>
        <dbReference type="ChEBI" id="CHEBI:57692"/>
    </cofactor>
</comment>
<evidence type="ECO:0000256" key="3">
    <source>
        <dbReference type="ARBA" id="ARBA00022714"/>
    </source>
</evidence>
<evidence type="ECO:0000259" key="9">
    <source>
        <dbReference type="PROSITE" id="PS51296"/>
    </source>
</evidence>
<evidence type="ECO:0000256" key="5">
    <source>
        <dbReference type="ARBA" id="ARBA00022827"/>
    </source>
</evidence>
<dbReference type="PROSITE" id="PS51296">
    <property type="entry name" value="RIESKE"/>
    <property type="match status" value="1"/>
</dbReference>
<dbReference type="InterPro" id="IPR028202">
    <property type="entry name" value="Reductase_C"/>
</dbReference>
<evidence type="ECO:0000313" key="10">
    <source>
        <dbReference type="EMBL" id="NUY95469.1"/>
    </source>
</evidence>
<keyword evidence="6" id="KW-0560">Oxidoreductase</keyword>
<dbReference type="PANTHER" id="PTHR43557">
    <property type="entry name" value="APOPTOSIS-INDUCING FACTOR 1"/>
    <property type="match status" value="1"/>
</dbReference>
<dbReference type="Gene3D" id="3.50.50.60">
    <property type="entry name" value="FAD/NAD(P)-binding domain"/>
    <property type="match status" value="2"/>
</dbReference>
<dbReference type="Pfam" id="PF07992">
    <property type="entry name" value="Pyr_redox_2"/>
    <property type="match status" value="1"/>
</dbReference>
<keyword evidence="4" id="KW-0479">Metal-binding</keyword>
<comment type="caution">
    <text evidence="10">The sequence shown here is derived from an EMBL/GenBank/DDBJ whole genome shotgun (WGS) entry which is preliminary data.</text>
</comment>
<reference evidence="10 11" key="1">
    <citation type="submission" date="2020-05" db="EMBL/GenBank/DDBJ databases">
        <title>Whole Genome Sequences of Enterobacteriales Associated with the International Space Station.</title>
        <authorList>
            <person name="Bharadwaj A."/>
            <person name="Daudu R."/>
            <person name="Singh N."/>
            <person name="Wood J."/>
            <person name="Debieu M."/>
            <person name="Mason C."/>
            <person name="Wang C."/>
            <person name="Venkateswaran K."/>
        </authorList>
    </citation>
    <scope>NUCLEOTIDE SEQUENCE [LARGE SCALE GENOMIC DNA]</scope>
    <source>
        <strain evidence="10 11">IF5SW-B1</strain>
    </source>
</reference>
<dbReference type="GO" id="GO:0051537">
    <property type="term" value="F:2 iron, 2 sulfur cluster binding"/>
    <property type="evidence" value="ECO:0007669"/>
    <property type="project" value="UniProtKB-KW"/>
</dbReference>
<dbReference type="PANTHER" id="PTHR43557:SF2">
    <property type="entry name" value="RIESKE DOMAIN-CONTAINING PROTEIN-RELATED"/>
    <property type="match status" value="1"/>
</dbReference>
<dbReference type="InterPro" id="IPR036188">
    <property type="entry name" value="FAD/NAD-bd_sf"/>
</dbReference>
<dbReference type="Proteomes" id="UP000566985">
    <property type="component" value="Unassembled WGS sequence"/>
</dbReference>
<protein>
    <submittedName>
        <fullName evidence="10">FAD-dependent oxidoreductase</fullName>
    </submittedName>
</protein>
<dbReference type="GO" id="GO:0005737">
    <property type="term" value="C:cytoplasm"/>
    <property type="evidence" value="ECO:0007669"/>
    <property type="project" value="TreeGrafter"/>
</dbReference>
<evidence type="ECO:0000256" key="1">
    <source>
        <dbReference type="ARBA" id="ARBA00001974"/>
    </source>
</evidence>
<evidence type="ECO:0000313" key="11">
    <source>
        <dbReference type="Proteomes" id="UP000566985"/>
    </source>
</evidence>
<dbReference type="GO" id="GO:0016651">
    <property type="term" value="F:oxidoreductase activity, acting on NAD(P)H"/>
    <property type="evidence" value="ECO:0007669"/>
    <property type="project" value="TreeGrafter"/>
</dbReference>
<dbReference type="EMBL" id="JABWPM010000002">
    <property type="protein sequence ID" value="NUY95469.1"/>
    <property type="molecule type" value="Genomic_DNA"/>
</dbReference>
<dbReference type="Gene3D" id="3.30.390.30">
    <property type="match status" value="1"/>
</dbReference>
<keyword evidence="2" id="KW-0285">Flavoprotein</keyword>
<keyword evidence="7" id="KW-0408">Iron</keyword>
<organism evidence="10 11">
    <name type="scientific">Pantoea brenneri</name>
    <dbReference type="NCBI Taxonomy" id="472694"/>
    <lineage>
        <taxon>Bacteria</taxon>
        <taxon>Pseudomonadati</taxon>
        <taxon>Pseudomonadota</taxon>
        <taxon>Gammaproteobacteria</taxon>
        <taxon>Enterobacterales</taxon>
        <taxon>Erwiniaceae</taxon>
        <taxon>Pantoea</taxon>
    </lineage>
</organism>
<dbReference type="SUPFAM" id="SSF55424">
    <property type="entry name" value="FAD/NAD-linked reductases, dimerisation (C-terminal) domain"/>
    <property type="match status" value="1"/>
</dbReference>
<dbReference type="Pfam" id="PF14759">
    <property type="entry name" value="Reductase_C"/>
    <property type="match status" value="1"/>
</dbReference>
<evidence type="ECO:0000256" key="8">
    <source>
        <dbReference type="ARBA" id="ARBA00023014"/>
    </source>
</evidence>
<dbReference type="InterPro" id="IPR023753">
    <property type="entry name" value="FAD/NAD-binding_dom"/>
</dbReference>
<keyword evidence="3" id="KW-0001">2Fe-2S</keyword>
<dbReference type="AlphaFoldDB" id="A0A7Y6NBH9"/>
<keyword evidence="8" id="KW-0411">Iron-sulfur</keyword>
<dbReference type="Pfam" id="PF00355">
    <property type="entry name" value="Rieske"/>
    <property type="match status" value="1"/>
</dbReference>
<dbReference type="GO" id="GO:0046872">
    <property type="term" value="F:metal ion binding"/>
    <property type="evidence" value="ECO:0007669"/>
    <property type="project" value="UniProtKB-KW"/>
</dbReference>
<dbReference type="InterPro" id="IPR036922">
    <property type="entry name" value="Rieske_2Fe-2S_sf"/>
</dbReference>
<dbReference type="SUPFAM" id="SSF51905">
    <property type="entry name" value="FAD/NAD(P)-binding domain"/>
    <property type="match status" value="1"/>
</dbReference>
<name>A0A7Y6NBH9_9GAMM</name>
<evidence type="ECO:0000256" key="4">
    <source>
        <dbReference type="ARBA" id="ARBA00022723"/>
    </source>
</evidence>
<sequence>MNYQFTVALNELPQRQPVKKKLGEVEVLLIRDGESVRAYQAKCPHAGAPLEQGAICGDRLVCPWHKAAFDLADGRMCEPLALADLKQYPLRIENGKVLVNPKAMSPAAPIGSGASAPVFVVLGGGAAGSAALWRLRHEGFKGRLVLVEREQDAPYDRTTLTKFVPSGKMDISEVPQLLKEDVMDHVERITATVTRLDSQQQRLIFDNGESLSFDKLLIASGATLVLPDLPGSDLAGVHLLRSKDQTDALLKAVDASQQIVIIGNSFIGTEMASALRNRNIDVTVIARQPLPFVKQFGEQIGRYFLQLHQENGVKWVHGQIEALQGDKHVTAVRLKGGQQLAADVVLFATGVKPATPFIHDLPLAGDGSLQADAQLRVAENIWVAGDIATWPAAQGPLRIEHYRVAHQQGQTAARNMLDQAVHYDRVPFFWTTQYGTRYEYLGHAAEWDEYQLLGSPADKTFIAFYGQQGQLAAVCSCGLYTLTAELIERMQQPMTVAQAVALYQARQS</sequence>
<keyword evidence="5" id="KW-0274">FAD</keyword>
<dbReference type="InterPro" id="IPR050446">
    <property type="entry name" value="FAD-oxidoreductase/Apoptosis"/>
</dbReference>
<dbReference type="Gene3D" id="2.102.10.10">
    <property type="entry name" value="Rieske [2Fe-2S] iron-sulphur domain"/>
    <property type="match status" value="1"/>
</dbReference>
<accession>A0A7Y6NBH9</accession>
<evidence type="ECO:0000256" key="2">
    <source>
        <dbReference type="ARBA" id="ARBA00022630"/>
    </source>
</evidence>
<dbReference type="RefSeq" id="WP_069727919.1">
    <property type="nucleotide sequence ID" value="NZ_JABWPE010000002.1"/>
</dbReference>
<evidence type="ECO:0000256" key="6">
    <source>
        <dbReference type="ARBA" id="ARBA00023002"/>
    </source>
</evidence>
<dbReference type="GeneID" id="57344304"/>